<dbReference type="AlphaFoldDB" id="A0AB39CGN8"/>
<dbReference type="SUPFAM" id="SSF53850">
    <property type="entry name" value="Periplasmic binding protein-like II"/>
    <property type="match status" value="1"/>
</dbReference>
<feature type="chain" id="PRO_5044215853" evidence="1">
    <location>
        <begin position="35"/>
        <end position="272"/>
    </location>
</feature>
<protein>
    <submittedName>
        <fullName evidence="2">Transporter substrate-binding domain-containing protein</fullName>
    </submittedName>
</protein>
<feature type="signal peptide" evidence="1">
    <location>
        <begin position="1"/>
        <end position="34"/>
    </location>
</feature>
<proteinExistence type="predicted"/>
<accession>A0AB39CGN8</accession>
<organism evidence="2">
    <name type="scientific">Castellaniella ginsengisoli</name>
    <dbReference type="NCBI Taxonomy" id="546114"/>
    <lineage>
        <taxon>Bacteria</taxon>
        <taxon>Pseudomonadati</taxon>
        <taxon>Pseudomonadota</taxon>
        <taxon>Betaproteobacteria</taxon>
        <taxon>Burkholderiales</taxon>
        <taxon>Alcaligenaceae</taxon>
        <taxon>Castellaniella</taxon>
    </lineage>
</organism>
<name>A0AB39CGN8_9BURK</name>
<keyword evidence="1" id="KW-0732">Signal</keyword>
<reference evidence="2" key="1">
    <citation type="submission" date="2024-05" db="EMBL/GenBank/DDBJ databases">
        <authorList>
            <person name="Luo Y.-C."/>
            <person name="Nicholds J."/>
            <person name="Mortimer T."/>
            <person name="Maboni G."/>
        </authorList>
    </citation>
    <scope>NUCLEOTIDE SEQUENCE</scope>
    <source>
        <strain evidence="2">153920</strain>
    </source>
</reference>
<dbReference type="EMBL" id="CP158252">
    <property type="protein sequence ID" value="XDJ41154.1"/>
    <property type="molecule type" value="Genomic_DNA"/>
</dbReference>
<sequence>MKDSSHSFLRTRVLAGLAAGALALFPAAGMGASAGSPPASASGDGWRLGVAEVPAPQAPGAKVRTPVRIEVLAGQLGEGGAPLQAVAAGQAAQQLAEDALDAWVGVWPEESASLPAGVRAVALDWSAAPMAIMRTDTDIHAWSDLSGRTVCLSADGRSGGELAARFGAIEQIYASATDALLALRIGQCDAAVQDEDFLRQLLTFPEWKKFSAQLAPYRTQKLTRLLRDDLPASLKAAVRRATSQERLRELARQQARDIAFEVYLDQTVPDCH</sequence>
<dbReference type="Gene3D" id="3.40.190.10">
    <property type="entry name" value="Periplasmic binding protein-like II"/>
    <property type="match status" value="1"/>
</dbReference>
<evidence type="ECO:0000313" key="2">
    <source>
        <dbReference type="EMBL" id="XDJ41154.1"/>
    </source>
</evidence>
<gene>
    <name evidence="2" type="ORF">ABRY99_09325</name>
</gene>
<dbReference type="RefSeq" id="WP_368643103.1">
    <property type="nucleotide sequence ID" value="NZ_CP158252.1"/>
</dbReference>
<evidence type="ECO:0000256" key="1">
    <source>
        <dbReference type="SAM" id="SignalP"/>
    </source>
</evidence>